<evidence type="ECO:0000256" key="1">
    <source>
        <dbReference type="ARBA" id="ARBA00022857"/>
    </source>
</evidence>
<feature type="domain" description="NmrA-like" evidence="3">
    <location>
        <begin position="24"/>
        <end position="158"/>
    </location>
</feature>
<accession>A0ABR4M580</accession>
<keyword evidence="5" id="KW-1185">Reference proteome</keyword>
<gene>
    <name evidence="4" type="ORF">BJX67DRAFT_167862</name>
</gene>
<dbReference type="EMBL" id="JBFXLQ010000003">
    <property type="protein sequence ID" value="KAL2871723.1"/>
    <property type="molecule type" value="Genomic_DNA"/>
</dbReference>
<evidence type="ECO:0000313" key="4">
    <source>
        <dbReference type="EMBL" id="KAL2871723.1"/>
    </source>
</evidence>
<organism evidence="4 5">
    <name type="scientific">Aspergillus lucknowensis</name>
    <dbReference type="NCBI Taxonomy" id="176173"/>
    <lineage>
        <taxon>Eukaryota</taxon>
        <taxon>Fungi</taxon>
        <taxon>Dikarya</taxon>
        <taxon>Ascomycota</taxon>
        <taxon>Pezizomycotina</taxon>
        <taxon>Eurotiomycetes</taxon>
        <taxon>Eurotiomycetidae</taxon>
        <taxon>Eurotiales</taxon>
        <taxon>Aspergillaceae</taxon>
        <taxon>Aspergillus</taxon>
        <taxon>Aspergillus subgen. Nidulantes</taxon>
    </lineage>
</organism>
<dbReference type="InterPro" id="IPR036291">
    <property type="entry name" value="NAD(P)-bd_dom_sf"/>
</dbReference>
<dbReference type="Gene3D" id="3.40.50.720">
    <property type="entry name" value="NAD(P)-binding Rossmann-like Domain"/>
    <property type="match status" value="1"/>
</dbReference>
<protein>
    <submittedName>
        <fullName evidence="4">NAD(P)-binding protein</fullName>
    </submittedName>
</protein>
<keyword evidence="2" id="KW-0560">Oxidoreductase</keyword>
<dbReference type="InterPro" id="IPR008030">
    <property type="entry name" value="NmrA-like"/>
</dbReference>
<evidence type="ECO:0000259" key="3">
    <source>
        <dbReference type="Pfam" id="PF05368"/>
    </source>
</evidence>
<comment type="caution">
    <text evidence="4">The sequence shown here is derived from an EMBL/GenBank/DDBJ whole genome shotgun (WGS) entry which is preliminary data.</text>
</comment>
<dbReference type="RefSeq" id="XP_070890702.1">
    <property type="nucleotide sequence ID" value="XM_071025047.1"/>
</dbReference>
<dbReference type="GeneID" id="98140119"/>
<name>A0ABR4M580_9EURO</name>
<evidence type="ECO:0000313" key="5">
    <source>
        <dbReference type="Proteomes" id="UP001610432"/>
    </source>
</evidence>
<dbReference type="PANTHER" id="PTHR47706">
    <property type="entry name" value="NMRA-LIKE FAMILY PROTEIN"/>
    <property type="match status" value="1"/>
</dbReference>
<proteinExistence type="predicted"/>
<evidence type="ECO:0000256" key="2">
    <source>
        <dbReference type="ARBA" id="ARBA00023002"/>
    </source>
</evidence>
<sequence length="346" mass="38535">MLTPISAARTAKDQPSGSSNRIERVAIIGAGGQIGRYLTEHLLKTDKHIVTAITRPSSTSTLPEGLRVLRVDYTKSEDDNAELVSALEGQQVLLITMSVRVPRDNVLKLLRAAAKAQVPYILPNWYGHDPANEPLLRDSMMLEMRDQVDAEIKRLGVSSTLRLACNSWYEFSLGGGPARFGFDFQKRTFTLFGDGNVPLNTTTWSQCGRAIASLLSLKELPENEADTSPTLSQFCNSALYIASFRLTQRDMFESVKRVTGTTDADWTITQESAEVRWKNGWDAMREGDWTAFPKMIYSRLFFPTGDGDYHGRELHNDLLNLPVEDLDDATAAGISMAERGELPFNH</sequence>
<dbReference type="Pfam" id="PF05368">
    <property type="entry name" value="NmrA"/>
    <property type="match status" value="1"/>
</dbReference>
<keyword evidence="1" id="KW-0521">NADP</keyword>
<dbReference type="Proteomes" id="UP001610432">
    <property type="component" value="Unassembled WGS sequence"/>
</dbReference>
<dbReference type="InterPro" id="IPR051609">
    <property type="entry name" value="NmrA/Isoflavone_reductase-like"/>
</dbReference>
<dbReference type="SUPFAM" id="SSF51735">
    <property type="entry name" value="NAD(P)-binding Rossmann-fold domains"/>
    <property type="match status" value="1"/>
</dbReference>
<reference evidence="4 5" key="1">
    <citation type="submission" date="2024-07" db="EMBL/GenBank/DDBJ databases">
        <title>Section-level genome sequencing and comparative genomics of Aspergillus sections Usti and Cavernicolus.</title>
        <authorList>
            <consortium name="Lawrence Berkeley National Laboratory"/>
            <person name="Nybo J.L."/>
            <person name="Vesth T.C."/>
            <person name="Theobald S."/>
            <person name="Frisvad J.C."/>
            <person name="Larsen T.O."/>
            <person name="Kjaerboelling I."/>
            <person name="Rothschild-Mancinelli K."/>
            <person name="Lyhne E.K."/>
            <person name="Kogle M.E."/>
            <person name="Barry K."/>
            <person name="Clum A."/>
            <person name="Na H."/>
            <person name="Ledsgaard L."/>
            <person name="Lin J."/>
            <person name="Lipzen A."/>
            <person name="Kuo A."/>
            <person name="Riley R."/>
            <person name="Mondo S."/>
            <person name="Labutti K."/>
            <person name="Haridas S."/>
            <person name="Pangalinan J."/>
            <person name="Salamov A.A."/>
            <person name="Simmons B.A."/>
            <person name="Magnuson J.K."/>
            <person name="Chen J."/>
            <person name="Drula E."/>
            <person name="Henrissat B."/>
            <person name="Wiebenga A."/>
            <person name="Lubbers R.J."/>
            <person name="Gomes A.C."/>
            <person name="Macurrencykelacurrency M.R."/>
            <person name="Stajich J."/>
            <person name="Grigoriev I.V."/>
            <person name="Mortensen U.H."/>
            <person name="De Vries R.P."/>
            <person name="Baker S.E."/>
            <person name="Andersen M.R."/>
        </authorList>
    </citation>
    <scope>NUCLEOTIDE SEQUENCE [LARGE SCALE GENOMIC DNA]</scope>
    <source>
        <strain evidence="4 5">CBS 449.75</strain>
    </source>
</reference>
<dbReference type="PANTHER" id="PTHR47706:SF7">
    <property type="entry name" value="CIPA-LIKE, PUTATIVE (AFU_ORTHOLOGUE AFUA_1G01630)-RELATED"/>
    <property type="match status" value="1"/>
</dbReference>